<dbReference type="GO" id="GO:0008270">
    <property type="term" value="F:zinc ion binding"/>
    <property type="evidence" value="ECO:0007669"/>
    <property type="project" value="UniProtKB-KW"/>
</dbReference>
<dbReference type="GO" id="GO:0000981">
    <property type="term" value="F:DNA-binding transcription factor activity, RNA polymerase II-specific"/>
    <property type="evidence" value="ECO:0007669"/>
    <property type="project" value="TreeGrafter"/>
</dbReference>
<feature type="domain" description="C2H2-type" evidence="9">
    <location>
        <begin position="124"/>
        <end position="151"/>
    </location>
</feature>
<reference evidence="10 11" key="1">
    <citation type="submission" date="2022-07" db="EMBL/GenBank/DDBJ databases">
        <title>Genome-wide signatures of adaptation to extreme environments.</title>
        <authorList>
            <person name="Cho C.H."/>
            <person name="Yoon H.S."/>
        </authorList>
    </citation>
    <scope>NUCLEOTIDE SEQUENCE [LARGE SCALE GENOMIC DNA]</scope>
    <source>
        <strain evidence="10 11">DBV 063 E5</strain>
    </source>
</reference>
<evidence type="ECO:0000256" key="8">
    <source>
        <dbReference type="SAM" id="MobiDB-lite"/>
    </source>
</evidence>
<evidence type="ECO:0000256" key="5">
    <source>
        <dbReference type="ARBA" id="ARBA00022833"/>
    </source>
</evidence>
<evidence type="ECO:0000256" key="3">
    <source>
        <dbReference type="ARBA" id="ARBA00022737"/>
    </source>
</evidence>
<name>A0AAV9IYZ6_CYACA</name>
<keyword evidence="11" id="KW-1185">Reference proteome</keyword>
<comment type="subcellular location">
    <subcellularLocation>
        <location evidence="1">Nucleus</location>
    </subcellularLocation>
</comment>
<proteinExistence type="predicted"/>
<evidence type="ECO:0000256" key="2">
    <source>
        <dbReference type="ARBA" id="ARBA00022723"/>
    </source>
</evidence>
<dbReference type="InterPro" id="IPR050527">
    <property type="entry name" value="Snail/Krueppel_Znf"/>
</dbReference>
<feature type="domain" description="C2H2-type" evidence="9">
    <location>
        <begin position="66"/>
        <end position="94"/>
    </location>
</feature>
<comment type="caution">
    <text evidence="10">The sequence shown here is derived from an EMBL/GenBank/DDBJ whole genome shotgun (WGS) entry which is preliminary data.</text>
</comment>
<dbReference type="Pfam" id="PF13894">
    <property type="entry name" value="zf-C2H2_4"/>
    <property type="match status" value="1"/>
</dbReference>
<evidence type="ECO:0000313" key="11">
    <source>
        <dbReference type="Proteomes" id="UP001301350"/>
    </source>
</evidence>
<keyword evidence="3" id="KW-0677">Repeat</keyword>
<keyword evidence="6" id="KW-0539">Nucleus</keyword>
<sequence length="209" mass="23043">MSRSALRRASSSTDLYLAVARTSRDAAHPRRWRLAQYPCPQCPKSFTSKQHRTTHVRAIHEKRRDYGCGTCGQRFARKSAQVTHVRCVHEGRRDHQCGYCGQRFGRKNGLNKHVAAVHGKSRDYVCLCGAAFARKDVLLRHKRGVHEAERDKERGAEGRGMVAGPFAGAVSGPETSLSGAADTTTDATDTFALSSRSSTPRPSSPLPQR</sequence>
<keyword evidence="5" id="KW-0862">Zinc</keyword>
<evidence type="ECO:0000259" key="9">
    <source>
        <dbReference type="PROSITE" id="PS50157"/>
    </source>
</evidence>
<dbReference type="GO" id="GO:0000978">
    <property type="term" value="F:RNA polymerase II cis-regulatory region sequence-specific DNA binding"/>
    <property type="evidence" value="ECO:0007669"/>
    <property type="project" value="TreeGrafter"/>
</dbReference>
<dbReference type="PROSITE" id="PS00028">
    <property type="entry name" value="ZINC_FINGER_C2H2_1"/>
    <property type="match status" value="3"/>
</dbReference>
<dbReference type="Proteomes" id="UP001301350">
    <property type="component" value="Unassembled WGS sequence"/>
</dbReference>
<keyword evidence="4 7" id="KW-0863">Zinc-finger</keyword>
<dbReference type="SMART" id="SM00355">
    <property type="entry name" value="ZnF_C2H2"/>
    <property type="match status" value="4"/>
</dbReference>
<feature type="compositionally biased region" description="Basic and acidic residues" evidence="8">
    <location>
        <begin position="145"/>
        <end position="157"/>
    </location>
</feature>
<evidence type="ECO:0000256" key="6">
    <source>
        <dbReference type="ARBA" id="ARBA00023242"/>
    </source>
</evidence>
<dbReference type="PANTHER" id="PTHR24388">
    <property type="entry name" value="ZINC FINGER PROTEIN"/>
    <property type="match status" value="1"/>
</dbReference>
<accession>A0AAV9IYZ6</accession>
<keyword evidence="2" id="KW-0479">Metal-binding</keyword>
<organism evidence="10 11">
    <name type="scientific">Cyanidium caldarium</name>
    <name type="common">Red alga</name>
    <dbReference type="NCBI Taxonomy" id="2771"/>
    <lineage>
        <taxon>Eukaryota</taxon>
        <taxon>Rhodophyta</taxon>
        <taxon>Bangiophyceae</taxon>
        <taxon>Cyanidiales</taxon>
        <taxon>Cyanidiaceae</taxon>
        <taxon>Cyanidium</taxon>
    </lineage>
</organism>
<feature type="compositionally biased region" description="Low complexity" evidence="8">
    <location>
        <begin position="180"/>
        <end position="201"/>
    </location>
</feature>
<feature type="domain" description="C2H2-type" evidence="9">
    <location>
        <begin position="37"/>
        <end position="65"/>
    </location>
</feature>
<feature type="region of interest" description="Disordered" evidence="8">
    <location>
        <begin position="145"/>
        <end position="209"/>
    </location>
</feature>
<dbReference type="SUPFAM" id="SSF57667">
    <property type="entry name" value="beta-beta-alpha zinc fingers"/>
    <property type="match status" value="2"/>
</dbReference>
<dbReference type="PROSITE" id="PS50157">
    <property type="entry name" value="ZINC_FINGER_C2H2_2"/>
    <property type="match status" value="4"/>
</dbReference>
<dbReference type="PANTHER" id="PTHR24388:SF54">
    <property type="entry name" value="PROTEIN ESCARGOT"/>
    <property type="match status" value="1"/>
</dbReference>
<dbReference type="GO" id="GO:0005634">
    <property type="term" value="C:nucleus"/>
    <property type="evidence" value="ECO:0007669"/>
    <property type="project" value="UniProtKB-SubCell"/>
</dbReference>
<evidence type="ECO:0000256" key="7">
    <source>
        <dbReference type="PROSITE-ProRule" id="PRU00042"/>
    </source>
</evidence>
<evidence type="ECO:0000256" key="4">
    <source>
        <dbReference type="ARBA" id="ARBA00022771"/>
    </source>
</evidence>
<dbReference type="EMBL" id="JANCYW010000012">
    <property type="protein sequence ID" value="KAK4537517.1"/>
    <property type="molecule type" value="Genomic_DNA"/>
</dbReference>
<dbReference type="AlphaFoldDB" id="A0AAV9IYZ6"/>
<protein>
    <recommendedName>
        <fullName evidence="9">C2H2-type domain-containing protein</fullName>
    </recommendedName>
</protein>
<evidence type="ECO:0000313" key="10">
    <source>
        <dbReference type="EMBL" id="KAK4537517.1"/>
    </source>
</evidence>
<evidence type="ECO:0000256" key="1">
    <source>
        <dbReference type="ARBA" id="ARBA00004123"/>
    </source>
</evidence>
<feature type="domain" description="C2H2-type" evidence="9">
    <location>
        <begin position="95"/>
        <end position="123"/>
    </location>
</feature>
<dbReference type="Gene3D" id="3.30.160.60">
    <property type="entry name" value="Classic Zinc Finger"/>
    <property type="match status" value="3"/>
</dbReference>
<dbReference type="InterPro" id="IPR013087">
    <property type="entry name" value="Znf_C2H2_type"/>
</dbReference>
<dbReference type="InterPro" id="IPR036236">
    <property type="entry name" value="Znf_C2H2_sf"/>
</dbReference>
<gene>
    <name evidence="10" type="ORF">CDCA_CDCA12G3542</name>
</gene>
<dbReference type="Pfam" id="PF00096">
    <property type="entry name" value="zf-C2H2"/>
    <property type="match status" value="1"/>
</dbReference>